<feature type="transmembrane region" description="Helical" evidence="7">
    <location>
        <begin position="292"/>
        <end position="312"/>
    </location>
</feature>
<evidence type="ECO:0000256" key="5">
    <source>
        <dbReference type="ARBA" id="ARBA00022989"/>
    </source>
</evidence>
<keyword evidence="2" id="KW-0813">Transport</keyword>
<protein>
    <submittedName>
        <fullName evidence="9">Transporter, major facilitator family protein</fullName>
    </submittedName>
</protein>
<dbReference type="HOGENOM" id="CLU_034180_16_0_6"/>
<dbReference type="Proteomes" id="UP000005959">
    <property type="component" value="Unassembled WGS sequence"/>
</dbReference>
<feature type="transmembrane region" description="Helical" evidence="7">
    <location>
        <begin position="80"/>
        <end position="102"/>
    </location>
</feature>
<evidence type="ECO:0000259" key="8">
    <source>
        <dbReference type="PROSITE" id="PS50850"/>
    </source>
</evidence>
<dbReference type="SUPFAM" id="SSF103473">
    <property type="entry name" value="MFS general substrate transporter"/>
    <property type="match status" value="1"/>
</dbReference>
<comment type="subcellular location">
    <subcellularLocation>
        <location evidence="1">Cell membrane</location>
        <topology evidence="1">Multi-pass membrane protein</topology>
    </subcellularLocation>
</comment>
<keyword evidence="6 7" id="KW-0472">Membrane</keyword>
<dbReference type="PATRIC" id="fig|1002364.3.peg.3736"/>
<feature type="transmembrane region" description="Helical" evidence="7">
    <location>
        <begin position="48"/>
        <end position="73"/>
    </location>
</feature>
<feature type="transmembrane region" description="Helical" evidence="7">
    <location>
        <begin position="318"/>
        <end position="337"/>
    </location>
</feature>
<gene>
    <name evidence="9" type="ORF">HMPREF0454_04160</name>
</gene>
<dbReference type="InterPro" id="IPR020846">
    <property type="entry name" value="MFS_dom"/>
</dbReference>
<evidence type="ECO:0000256" key="1">
    <source>
        <dbReference type="ARBA" id="ARBA00004651"/>
    </source>
</evidence>
<evidence type="ECO:0000256" key="4">
    <source>
        <dbReference type="ARBA" id="ARBA00022692"/>
    </source>
</evidence>
<dbReference type="EMBL" id="AGCI01000099">
    <property type="protein sequence ID" value="EHM39024.1"/>
    <property type="molecule type" value="Genomic_DNA"/>
</dbReference>
<evidence type="ECO:0000313" key="9">
    <source>
        <dbReference type="EMBL" id="EHM39024.1"/>
    </source>
</evidence>
<evidence type="ECO:0000256" key="6">
    <source>
        <dbReference type="ARBA" id="ARBA00023136"/>
    </source>
</evidence>
<proteinExistence type="predicted"/>
<dbReference type="RefSeq" id="WP_004095937.1">
    <property type="nucleotide sequence ID" value="NZ_JH417552.1"/>
</dbReference>
<comment type="caution">
    <text evidence="9">The sequence shown here is derived from an EMBL/GenBank/DDBJ whole genome shotgun (WGS) entry which is preliminary data.</text>
</comment>
<evidence type="ECO:0000256" key="3">
    <source>
        <dbReference type="ARBA" id="ARBA00022475"/>
    </source>
</evidence>
<dbReference type="Gene3D" id="1.20.1250.20">
    <property type="entry name" value="MFS general substrate transporter like domains"/>
    <property type="match status" value="1"/>
</dbReference>
<dbReference type="InterPro" id="IPR036259">
    <property type="entry name" value="MFS_trans_sf"/>
</dbReference>
<dbReference type="PANTHER" id="PTHR43266">
    <property type="entry name" value="MACROLIDE-EFFLUX PROTEIN"/>
    <property type="match status" value="1"/>
</dbReference>
<accession>G9YC34</accession>
<dbReference type="InterPro" id="IPR011701">
    <property type="entry name" value="MFS"/>
</dbReference>
<feature type="transmembrane region" description="Helical" evidence="7">
    <location>
        <begin position="16"/>
        <end position="42"/>
    </location>
</feature>
<dbReference type="PROSITE" id="PS50850">
    <property type="entry name" value="MFS"/>
    <property type="match status" value="1"/>
</dbReference>
<evidence type="ECO:0000313" key="10">
    <source>
        <dbReference type="Proteomes" id="UP000005959"/>
    </source>
</evidence>
<dbReference type="GO" id="GO:0005886">
    <property type="term" value="C:plasma membrane"/>
    <property type="evidence" value="ECO:0007669"/>
    <property type="project" value="UniProtKB-SubCell"/>
</dbReference>
<dbReference type="Pfam" id="PF07690">
    <property type="entry name" value="MFS_1"/>
    <property type="match status" value="1"/>
</dbReference>
<name>G9YC34_HAFAL</name>
<dbReference type="AlphaFoldDB" id="G9YC34"/>
<dbReference type="CDD" id="cd06173">
    <property type="entry name" value="MFS_MefA_like"/>
    <property type="match status" value="1"/>
</dbReference>
<keyword evidence="4 7" id="KW-0812">Transmembrane</keyword>
<feature type="transmembrane region" description="Helical" evidence="7">
    <location>
        <begin position="380"/>
        <end position="397"/>
    </location>
</feature>
<organism evidence="9 10">
    <name type="scientific">Hafnia alvei ATCC 51873</name>
    <dbReference type="NCBI Taxonomy" id="1002364"/>
    <lineage>
        <taxon>Bacteria</taxon>
        <taxon>Pseudomonadati</taxon>
        <taxon>Pseudomonadota</taxon>
        <taxon>Gammaproteobacteria</taxon>
        <taxon>Enterobacterales</taxon>
        <taxon>Hafniaceae</taxon>
        <taxon>Hafnia</taxon>
    </lineage>
</organism>
<feature type="domain" description="Major facilitator superfamily (MFS) profile" evidence="8">
    <location>
        <begin position="1"/>
        <end position="198"/>
    </location>
</feature>
<evidence type="ECO:0000256" key="7">
    <source>
        <dbReference type="SAM" id="Phobius"/>
    </source>
</evidence>
<feature type="transmembrane region" description="Helical" evidence="7">
    <location>
        <begin position="176"/>
        <end position="196"/>
    </location>
</feature>
<evidence type="ECO:0000256" key="2">
    <source>
        <dbReference type="ARBA" id="ARBA00022448"/>
    </source>
</evidence>
<feature type="transmembrane region" description="Helical" evidence="7">
    <location>
        <begin position="266"/>
        <end position="285"/>
    </location>
</feature>
<reference evidence="9 10" key="1">
    <citation type="submission" date="2011-08" db="EMBL/GenBank/DDBJ databases">
        <authorList>
            <person name="Weinstock G."/>
            <person name="Sodergren E."/>
            <person name="Clifton S."/>
            <person name="Fulton L."/>
            <person name="Fulton B."/>
            <person name="Courtney L."/>
            <person name="Fronick C."/>
            <person name="Harrison M."/>
            <person name="Strong C."/>
            <person name="Farmer C."/>
            <person name="Delahaunty K."/>
            <person name="Markovic C."/>
            <person name="Hall O."/>
            <person name="Minx P."/>
            <person name="Tomlinson C."/>
            <person name="Mitreva M."/>
            <person name="Hou S."/>
            <person name="Chen J."/>
            <person name="Wollam A."/>
            <person name="Pepin K.H."/>
            <person name="Johnson M."/>
            <person name="Bhonagiri V."/>
            <person name="Zhang X."/>
            <person name="Suruliraj S."/>
            <person name="Warren W."/>
            <person name="Chinwalla A."/>
            <person name="Mardis E.R."/>
            <person name="Wilson R.K."/>
        </authorList>
    </citation>
    <scope>NUCLEOTIDE SEQUENCE [LARGE SCALE GENOMIC DNA]</scope>
    <source>
        <strain evidence="9 10">ATCC 51873</strain>
    </source>
</reference>
<sequence length="404" mass="44392">MSINVMTPHSYWKKDITLFLSAQTISLFGSSIVQYAIIWYITLTTSSGLMITLSTLCGFLPQLIISLFAGVWVDRYNRKYVSMISDAVIAVVTLLLAISFILGYKPLWLIFAVLAVRSFGTGIQTPTVNSIIPQLVPKEHLIRVNGINSTLSSLNMLIAPAASGVLYAYFSIEKIFFVDVITAAIALTLMSMLKLARLSSQNLEGKSTIKAIREGFHYLKENPFIRYLIIFLIVMMILISPAAFMTPLMVSRSFGPEAWRLAINEMAFSSGAIVGGILIAMWGGFNSRLRTTLLAGGAYGFFMIALGCAPVFAIYLAFNFLIGITMPCFNAPITALLQEKVDPTMHGRIFSLVQVANCCALPLGMVLFGPLADHFRIEHLLVMAGILVLLLCAQLFVKRTLATQ</sequence>
<dbReference type="PANTHER" id="PTHR43266:SF10">
    <property type="entry name" value="BACILYSIN EXPORTER BACE-RELATED"/>
    <property type="match status" value="1"/>
</dbReference>
<feature type="transmembrane region" description="Helical" evidence="7">
    <location>
        <begin position="224"/>
        <end position="246"/>
    </location>
</feature>
<keyword evidence="3" id="KW-1003">Cell membrane</keyword>
<dbReference type="GO" id="GO:0022857">
    <property type="term" value="F:transmembrane transporter activity"/>
    <property type="evidence" value="ECO:0007669"/>
    <property type="project" value="InterPro"/>
</dbReference>
<feature type="transmembrane region" description="Helical" evidence="7">
    <location>
        <begin position="349"/>
        <end position="368"/>
    </location>
</feature>
<keyword evidence="5 7" id="KW-1133">Transmembrane helix</keyword>